<feature type="non-terminal residue" evidence="2">
    <location>
        <position position="1"/>
    </location>
</feature>
<dbReference type="InterPro" id="IPR037185">
    <property type="entry name" value="EmrE-like"/>
</dbReference>
<feature type="non-terminal residue" evidence="2">
    <location>
        <position position="104"/>
    </location>
</feature>
<evidence type="ECO:0000313" key="2">
    <source>
        <dbReference type="EMBL" id="JAI16881.1"/>
    </source>
</evidence>
<feature type="transmembrane region" description="Helical" evidence="1">
    <location>
        <begin position="33"/>
        <end position="55"/>
    </location>
</feature>
<reference evidence="2" key="1">
    <citation type="journal article" date="2015" name="Insect Biochem. Mol. Biol.">
        <title>An insight into the sialome of the horse fly, Tabanus bromius.</title>
        <authorList>
            <person name="Ribeiro J.M."/>
            <person name="Kazimirova M."/>
            <person name="Takac P."/>
            <person name="Andersen J.F."/>
            <person name="Francischetti I.M."/>
        </authorList>
    </citation>
    <scope>NUCLEOTIDE SEQUENCE</scope>
</reference>
<dbReference type="EMBL" id="GDAI01000722">
    <property type="protein sequence ID" value="JAI16881.1"/>
    <property type="molecule type" value="mRNA"/>
</dbReference>
<accession>A0A0K8TRU7</accession>
<keyword evidence="1" id="KW-0812">Transmembrane</keyword>
<proteinExistence type="evidence at transcript level"/>
<keyword evidence="1" id="KW-0472">Membrane</keyword>
<keyword evidence="1" id="KW-1133">Transmembrane helix</keyword>
<protein>
    <submittedName>
        <fullName evidence="2">Putative dual specificity protein phosphatase</fullName>
    </submittedName>
</protein>
<name>A0A0K8TRU7_TABBR</name>
<dbReference type="PANTHER" id="PTHR31965:SF1">
    <property type="entry name" value="TRANSMEMBRANE PROTEIN 42"/>
    <property type="match status" value="1"/>
</dbReference>
<dbReference type="InterPro" id="IPR039632">
    <property type="entry name" value="TMEM42"/>
</dbReference>
<organism evidence="2">
    <name type="scientific">Tabanus bromius</name>
    <name type="common">Band-eyed brown horse fly</name>
    <dbReference type="NCBI Taxonomy" id="304241"/>
    <lineage>
        <taxon>Eukaryota</taxon>
        <taxon>Metazoa</taxon>
        <taxon>Ecdysozoa</taxon>
        <taxon>Arthropoda</taxon>
        <taxon>Hexapoda</taxon>
        <taxon>Insecta</taxon>
        <taxon>Pterygota</taxon>
        <taxon>Neoptera</taxon>
        <taxon>Endopterygota</taxon>
        <taxon>Diptera</taxon>
        <taxon>Brachycera</taxon>
        <taxon>Tabanomorpha</taxon>
        <taxon>Tabanoidea</taxon>
        <taxon>Tabanidae</taxon>
        <taxon>Tabanus</taxon>
    </lineage>
</organism>
<dbReference type="SUPFAM" id="SSF103481">
    <property type="entry name" value="Multidrug resistance efflux transporter EmrE"/>
    <property type="match status" value="1"/>
</dbReference>
<dbReference type="PANTHER" id="PTHR31965">
    <property type="entry name" value="TRANSMEMBRANE PROTEIN 42"/>
    <property type="match status" value="1"/>
</dbReference>
<sequence>YFYAMSSGIFACGASFCGKLLGFIEHSDFAMKAVLYGMLIGVMILFNTMVWSFYIKALHSKGGTLNVTVVSSASNFVISDFLGRVVFGEHISLTSFVGSVFIIV</sequence>
<dbReference type="AlphaFoldDB" id="A0A0K8TRU7"/>
<evidence type="ECO:0000256" key="1">
    <source>
        <dbReference type="SAM" id="Phobius"/>
    </source>
</evidence>